<name>A0A6V8MF77_9BACT</name>
<protein>
    <recommendedName>
        <fullName evidence="1">NIPSNAP domain-containing protein</fullName>
    </recommendedName>
</protein>
<evidence type="ECO:0000259" key="1">
    <source>
        <dbReference type="Pfam" id="PF07978"/>
    </source>
</evidence>
<gene>
    <name evidence="2" type="ORF">GMST_08590</name>
</gene>
<evidence type="ECO:0000313" key="3">
    <source>
        <dbReference type="Proteomes" id="UP000556026"/>
    </source>
</evidence>
<evidence type="ECO:0000313" key="2">
    <source>
        <dbReference type="EMBL" id="GFO58534.1"/>
    </source>
</evidence>
<dbReference type="InterPro" id="IPR012577">
    <property type="entry name" value="NIPSNAP"/>
</dbReference>
<organism evidence="2 3">
    <name type="scientific">Geomonas silvestris</name>
    <dbReference type="NCBI Taxonomy" id="2740184"/>
    <lineage>
        <taxon>Bacteria</taxon>
        <taxon>Pseudomonadati</taxon>
        <taxon>Thermodesulfobacteriota</taxon>
        <taxon>Desulfuromonadia</taxon>
        <taxon>Geobacterales</taxon>
        <taxon>Geobacteraceae</taxon>
        <taxon>Geomonas</taxon>
    </lineage>
</organism>
<dbReference type="Proteomes" id="UP000556026">
    <property type="component" value="Unassembled WGS sequence"/>
</dbReference>
<sequence>MPVQLRIYTITPGNLQQFAREWQEKIRPAREKVGFSIPGAWSVPETGQFVWLMEYPDQAAWEERDRAYFDSDERKAMDPNPARLIAKMEQYFVEPVT</sequence>
<dbReference type="InterPro" id="IPR011008">
    <property type="entry name" value="Dimeric_a/b-barrel"/>
</dbReference>
<accession>A0A6V8MF77</accession>
<reference evidence="3" key="1">
    <citation type="submission" date="2020-06" db="EMBL/GenBank/DDBJ databases">
        <title>Draft genomic sequence of Geomonas sp. Red330.</title>
        <authorList>
            <person name="Itoh H."/>
            <person name="Zhenxing X."/>
            <person name="Ushijima N."/>
            <person name="Masuda Y."/>
            <person name="Shiratori Y."/>
            <person name="Senoo K."/>
        </authorList>
    </citation>
    <scope>NUCLEOTIDE SEQUENCE [LARGE SCALE GENOMIC DNA]</scope>
    <source>
        <strain evidence="3">Red330</strain>
    </source>
</reference>
<dbReference type="Gene3D" id="3.30.70.100">
    <property type="match status" value="1"/>
</dbReference>
<keyword evidence="3" id="KW-1185">Reference proteome</keyword>
<proteinExistence type="predicted"/>
<dbReference type="EMBL" id="BLXX01000002">
    <property type="protein sequence ID" value="GFO58534.1"/>
    <property type="molecule type" value="Genomic_DNA"/>
</dbReference>
<comment type="caution">
    <text evidence="2">The sequence shown here is derived from an EMBL/GenBank/DDBJ whole genome shotgun (WGS) entry which is preliminary data.</text>
</comment>
<dbReference type="RefSeq" id="WP_183353396.1">
    <property type="nucleotide sequence ID" value="NZ_BLXX01000002.1"/>
</dbReference>
<dbReference type="Pfam" id="PF07978">
    <property type="entry name" value="NIPSNAP"/>
    <property type="match status" value="1"/>
</dbReference>
<dbReference type="AlphaFoldDB" id="A0A6V8MF77"/>
<feature type="domain" description="NIPSNAP" evidence="1">
    <location>
        <begin position="4"/>
        <end position="96"/>
    </location>
</feature>
<dbReference type="SUPFAM" id="SSF54909">
    <property type="entry name" value="Dimeric alpha+beta barrel"/>
    <property type="match status" value="1"/>
</dbReference>